<dbReference type="FunFam" id="1.10.287.180:FF:000001">
    <property type="entry name" value="Transcription elongation factor GreA"/>
    <property type="match status" value="1"/>
</dbReference>
<evidence type="ECO:0000313" key="11">
    <source>
        <dbReference type="Proteomes" id="UP000033930"/>
    </source>
</evidence>
<dbReference type="GO" id="GO:0070063">
    <property type="term" value="F:RNA polymerase binding"/>
    <property type="evidence" value="ECO:0007669"/>
    <property type="project" value="InterPro"/>
</dbReference>
<accession>A0A0G0VFT6</accession>
<evidence type="ECO:0000256" key="2">
    <source>
        <dbReference type="ARBA" id="ARBA00013729"/>
    </source>
</evidence>
<proteinExistence type="inferred from homology"/>
<comment type="caution">
    <text evidence="10">The sequence shown here is derived from an EMBL/GenBank/DDBJ whole genome shotgun (WGS) entry which is preliminary data.</text>
</comment>
<dbReference type="SUPFAM" id="SSF54534">
    <property type="entry name" value="FKBP-like"/>
    <property type="match status" value="1"/>
</dbReference>
<dbReference type="EMBL" id="LCAW01000002">
    <property type="protein sequence ID" value="KKR99824.1"/>
    <property type="molecule type" value="Genomic_DNA"/>
</dbReference>
<keyword evidence="10" id="KW-0251">Elongation factor</keyword>
<keyword evidence="10" id="KW-0648">Protein biosynthesis</keyword>
<dbReference type="SUPFAM" id="SSF46557">
    <property type="entry name" value="GreA transcript cleavage protein, N-terminal domain"/>
    <property type="match status" value="1"/>
</dbReference>
<dbReference type="PROSITE" id="PS00830">
    <property type="entry name" value="GREAB_2"/>
    <property type="match status" value="1"/>
</dbReference>
<dbReference type="InterPro" id="IPR001437">
    <property type="entry name" value="Tscrpt_elong_fac_GreA/B_C"/>
</dbReference>
<evidence type="ECO:0000256" key="6">
    <source>
        <dbReference type="ARBA" id="ARBA00030776"/>
    </source>
</evidence>
<dbReference type="PANTHER" id="PTHR30437">
    <property type="entry name" value="TRANSCRIPTION ELONGATION FACTOR GREA"/>
    <property type="match status" value="1"/>
</dbReference>
<dbReference type="InterPro" id="IPR018151">
    <property type="entry name" value="TF_GreA/GreB_CS"/>
</dbReference>
<dbReference type="AlphaFoldDB" id="A0A0G0VFT6"/>
<evidence type="ECO:0000256" key="7">
    <source>
        <dbReference type="SAM" id="Coils"/>
    </source>
</evidence>
<dbReference type="Pfam" id="PF03449">
    <property type="entry name" value="GreA_GreB_N"/>
    <property type="match status" value="1"/>
</dbReference>
<dbReference type="PIRSF" id="PIRSF006092">
    <property type="entry name" value="GreA_GreB"/>
    <property type="match status" value="1"/>
</dbReference>
<gene>
    <name evidence="10" type="ORF">UU50_C0002G0006</name>
</gene>
<dbReference type="InterPro" id="IPR022691">
    <property type="entry name" value="Tscrpt_elong_fac_GreA/B_N"/>
</dbReference>
<dbReference type="GO" id="GO:0003677">
    <property type="term" value="F:DNA binding"/>
    <property type="evidence" value="ECO:0007669"/>
    <property type="project" value="UniProtKB-KW"/>
</dbReference>
<sequence>MRLPTRKSELFRQQTQKDDNYMTKEAFDRLKEKLAKLEKSLHELAREVTRTQEMGDLSENAAYQEAKFALRKTMSQIENIKQRIKDVIIIDKPDKCDVVSIGSIVTVVANGKQKQLEILGSHESNPLKGRISHLSPIGQALLGHRSGDNIKIEIQGKEIEYEIITIE</sequence>
<reference evidence="10 11" key="1">
    <citation type="journal article" date="2015" name="Nature">
        <title>rRNA introns, odd ribosomes, and small enigmatic genomes across a large radiation of phyla.</title>
        <authorList>
            <person name="Brown C.T."/>
            <person name="Hug L.A."/>
            <person name="Thomas B.C."/>
            <person name="Sharon I."/>
            <person name="Castelle C.J."/>
            <person name="Singh A."/>
            <person name="Wilkins M.J."/>
            <person name="Williams K.H."/>
            <person name="Banfield J.F."/>
        </authorList>
    </citation>
    <scope>NUCLEOTIDE SEQUENCE [LARGE SCALE GENOMIC DNA]</scope>
</reference>
<dbReference type="PROSITE" id="PS00829">
    <property type="entry name" value="GREAB_1"/>
    <property type="match status" value="1"/>
</dbReference>
<keyword evidence="5" id="KW-0804">Transcription</keyword>
<keyword evidence="4" id="KW-0238">DNA-binding</keyword>
<evidence type="ECO:0000256" key="4">
    <source>
        <dbReference type="ARBA" id="ARBA00023125"/>
    </source>
</evidence>
<dbReference type="Pfam" id="PF01272">
    <property type="entry name" value="GreA_GreB"/>
    <property type="match status" value="1"/>
</dbReference>
<dbReference type="Gene3D" id="3.10.50.30">
    <property type="entry name" value="Transcription elongation factor, GreA/GreB, C-terminal domain"/>
    <property type="match status" value="1"/>
</dbReference>
<dbReference type="GO" id="GO:0032784">
    <property type="term" value="P:regulation of DNA-templated transcription elongation"/>
    <property type="evidence" value="ECO:0007669"/>
    <property type="project" value="InterPro"/>
</dbReference>
<keyword evidence="3" id="KW-0805">Transcription regulation</keyword>
<name>A0A0G0VFT6_9BACT</name>
<evidence type="ECO:0000259" key="9">
    <source>
        <dbReference type="Pfam" id="PF03449"/>
    </source>
</evidence>
<feature type="domain" description="Transcription elongation factor GreA/GreB N-terminal" evidence="9">
    <location>
        <begin position="20"/>
        <end position="87"/>
    </location>
</feature>
<dbReference type="PANTHER" id="PTHR30437:SF4">
    <property type="entry name" value="TRANSCRIPTION ELONGATION FACTOR GREA"/>
    <property type="match status" value="1"/>
</dbReference>
<evidence type="ECO:0000313" key="10">
    <source>
        <dbReference type="EMBL" id="KKR99824.1"/>
    </source>
</evidence>
<dbReference type="InterPro" id="IPR036805">
    <property type="entry name" value="Tscrpt_elong_fac_GreA/B_N_sf"/>
</dbReference>
<feature type="domain" description="Transcription elongation factor GreA/GreB C-terminal" evidence="8">
    <location>
        <begin position="96"/>
        <end position="167"/>
    </location>
</feature>
<dbReference type="GO" id="GO:0003746">
    <property type="term" value="F:translation elongation factor activity"/>
    <property type="evidence" value="ECO:0007669"/>
    <property type="project" value="UniProtKB-KW"/>
</dbReference>
<evidence type="ECO:0000256" key="3">
    <source>
        <dbReference type="ARBA" id="ARBA00023015"/>
    </source>
</evidence>
<feature type="coiled-coil region" evidence="7">
    <location>
        <begin position="27"/>
        <end position="83"/>
    </location>
</feature>
<dbReference type="InterPro" id="IPR023459">
    <property type="entry name" value="Tscrpt_elong_fac_GreA/B_fam"/>
</dbReference>
<dbReference type="Proteomes" id="UP000033930">
    <property type="component" value="Unassembled WGS sequence"/>
</dbReference>
<evidence type="ECO:0000256" key="1">
    <source>
        <dbReference type="ARBA" id="ARBA00008213"/>
    </source>
</evidence>
<organism evidence="10 11">
    <name type="scientific">Candidatus Uhrbacteria bacterium GW2011_GWC1_41_20</name>
    <dbReference type="NCBI Taxonomy" id="1618983"/>
    <lineage>
        <taxon>Bacteria</taxon>
        <taxon>Candidatus Uhriibacteriota</taxon>
    </lineage>
</organism>
<dbReference type="GO" id="GO:0006354">
    <property type="term" value="P:DNA-templated transcription elongation"/>
    <property type="evidence" value="ECO:0007669"/>
    <property type="project" value="TreeGrafter"/>
</dbReference>
<protein>
    <recommendedName>
        <fullName evidence="2">Transcription elongation factor GreA</fullName>
    </recommendedName>
    <alternativeName>
        <fullName evidence="6">Transcript cleavage factor GreA</fullName>
    </alternativeName>
</protein>
<keyword evidence="7" id="KW-0175">Coiled coil</keyword>
<dbReference type="Gene3D" id="1.10.287.180">
    <property type="entry name" value="Transcription elongation factor, GreA/GreB, N-terminal domain"/>
    <property type="match status" value="1"/>
</dbReference>
<dbReference type="InterPro" id="IPR036953">
    <property type="entry name" value="GreA/GreB_C_sf"/>
</dbReference>
<evidence type="ECO:0000256" key="5">
    <source>
        <dbReference type="ARBA" id="ARBA00023163"/>
    </source>
</evidence>
<evidence type="ECO:0000259" key="8">
    <source>
        <dbReference type="Pfam" id="PF01272"/>
    </source>
</evidence>
<comment type="similarity">
    <text evidence="1">Belongs to the GreA/GreB family.</text>
</comment>